<dbReference type="Pfam" id="PF18146">
    <property type="entry name" value="CinA_KH"/>
    <property type="match status" value="1"/>
</dbReference>
<dbReference type="InterPro" id="IPR001453">
    <property type="entry name" value="MoaB/Mog_dom"/>
</dbReference>
<dbReference type="NCBIfam" id="TIGR00200">
    <property type="entry name" value="cinA_nterm"/>
    <property type="match status" value="1"/>
</dbReference>
<gene>
    <name evidence="3" type="ORF">BN381_80307</name>
</gene>
<evidence type="ECO:0000256" key="1">
    <source>
        <dbReference type="HAMAP-Rule" id="MF_00226"/>
    </source>
</evidence>
<dbReference type="HOGENOM" id="CLU_030805_9_3_11"/>
<dbReference type="InterPro" id="IPR008136">
    <property type="entry name" value="CinA_C"/>
</dbReference>
<dbReference type="Proteomes" id="UP000018291">
    <property type="component" value="Unassembled WGS sequence"/>
</dbReference>
<sequence length="413" mass="43345">MNVEVVAVGTELLLGQIVDTNSSWIGEQLALVGLNSHFQTKVGDNLGRIVDTLSRALERSDAVIVCGGLGPTQDDLTREALAELAGEQLDEDETMIDTITAMFGERGRRMPMNNLNQARKPASAEFIPVQPGTAPGLVLPLQKGVVYAVPGVPWEMKEMLSGYVLSDLSRRSGDPAAIASRTLRTWGESESGLDELLAPRMAELDQLGNPTLAFLASGVEGLKVRITAKAADTATATSIVDDEADRLRTLLGPLVFGTDHDNMESAVLAMLEARGHTLGVAESLTGGLLGSRLASVPGASAVFRGGIVAYHPEVKQQLLDVPVGPVVTETVALAMARGACARLGTEVGLATTGVAGPDALEGHSPGTVCMAAVWPGGEAAITLKLPGGRQQVREFACISVLDLLRRRLMTDDA</sequence>
<dbReference type="InterPro" id="IPR050101">
    <property type="entry name" value="CinA"/>
</dbReference>
<dbReference type="CDD" id="cd00885">
    <property type="entry name" value="cinA"/>
    <property type="match status" value="1"/>
</dbReference>
<dbReference type="SUPFAM" id="SSF142433">
    <property type="entry name" value="CinA-like"/>
    <property type="match status" value="1"/>
</dbReference>
<dbReference type="PANTHER" id="PTHR13939">
    <property type="entry name" value="NICOTINAMIDE-NUCLEOTIDE AMIDOHYDROLASE PNCC"/>
    <property type="match status" value="1"/>
</dbReference>
<protein>
    <recommendedName>
        <fullName evidence="1">CinA-like protein</fullName>
    </recommendedName>
</protein>
<dbReference type="Gene3D" id="3.30.70.2860">
    <property type="match status" value="1"/>
</dbReference>
<comment type="similarity">
    <text evidence="1">Belongs to the CinA family.</text>
</comment>
<dbReference type="eggNOG" id="COG1058">
    <property type="taxonomic scope" value="Bacteria"/>
</dbReference>
<dbReference type="RefSeq" id="WP_012230822.1">
    <property type="nucleotide sequence ID" value="NZ_HG422565.1"/>
</dbReference>
<dbReference type="STRING" id="1229780.BN381_80307"/>
<organism evidence="3 4">
    <name type="scientific">Candidatus Neomicrothrix parvicella RN1</name>
    <dbReference type="NCBI Taxonomy" id="1229780"/>
    <lineage>
        <taxon>Bacteria</taxon>
        <taxon>Bacillati</taxon>
        <taxon>Actinomycetota</taxon>
        <taxon>Acidimicrobiia</taxon>
        <taxon>Acidimicrobiales</taxon>
        <taxon>Microthrixaceae</taxon>
        <taxon>Candidatus Neomicrothrix</taxon>
    </lineage>
</organism>
<dbReference type="NCBIfam" id="NF001813">
    <property type="entry name" value="PRK00549.1"/>
    <property type="match status" value="1"/>
</dbReference>
<evidence type="ECO:0000313" key="4">
    <source>
        <dbReference type="Proteomes" id="UP000018291"/>
    </source>
</evidence>
<accession>R4Z7M7</accession>
<dbReference type="PIRSF" id="PIRSF006728">
    <property type="entry name" value="CinA"/>
    <property type="match status" value="1"/>
</dbReference>
<dbReference type="InterPro" id="IPR041424">
    <property type="entry name" value="CinA_KH"/>
</dbReference>
<dbReference type="InterPro" id="IPR036653">
    <property type="entry name" value="CinA-like_C"/>
</dbReference>
<feature type="domain" description="MoaB/Mog" evidence="2">
    <location>
        <begin position="4"/>
        <end position="171"/>
    </location>
</feature>
<dbReference type="PANTHER" id="PTHR13939:SF0">
    <property type="entry name" value="NMN AMIDOHYDROLASE-LIKE PROTEIN YFAY"/>
    <property type="match status" value="1"/>
</dbReference>
<dbReference type="InterPro" id="IPR008135">
    <property type="entry name" value="Competence-induced_CinA"/>
</dbReference>
<dbReference type="AlphaFoldDB" id="R4Z7M7"/>
<dbReference type="SUPFAM" id="SSF53218">
    <property type="entry name" value="Molybdenum cofactor biosynthesis proteins"/>
    <property type="match status" value="1"/>
</dbReference>
<dbReference type="InterPro" id="IPR036425">
    <property type="entry name" value="MoaB/Mog-like_dom_sf"/>
</dbReference>
<dbReference type="Gene3D" id="3.90.950.20">
    <property type="entry name" value="CinA-like"/>
    <property type="match status" value="1"/>
</dbReference>
<proteinExistence type="inferred from homology"/>
<reference evidence="3 4" key="1">
    <citation type="journal article" date="2013" name="ISME J.">
        <title>Metabolic model for the filamentous 'Candidatus Microthrix parvicella' based on genomic and metagenomic analyses.</title>
        <authorList>
            <person name="Jon McIlroy S."/>
            <person name="Kristiansen R."/>
            <person name="Albertsen M."/>
            <person name="Michael Karst S."/>
            <person name="Rossetti S."/>
            <person name="Lund Nielsen J."/>
            <person name="Tandoi V."/>
            <person name="James Seviour R."/>
            <person name="Nielsen P.H."/>
        </authorList>
    </citation>
    <scope>NUCLEOTIDE SEQUENCE [LARGE SCALE GENOMIC DNA]</scope>
    <source>
        <strain evidence="3 4">RN1</strain>
    </source>
</reference>
<dbReference type="NCBIfam" id="TIGR00177">
    <property type="entry name" value="molyb_syn"/>
    <property type="match status" value="1"/>
</dbReference>
<name>R4Z7M7_9ACTN</name>
<evidence type="ECO:0000259" key="2">
    <source>
        <dbReference type="SMART" id="SM00852"/>
    </source>
</evidence>
<dbReference type="Gene3D" id="3.40.980.10">
    <property type="entry name" value="MoaB/Mog-like domain"/>
    <property type="match status" value="1"/>
</dbReference>
<dbReference type="eggNOG" id="COG1546">
    <property type="taxonomic scope" value="Bacteria"/>
</dbReference>
<evidence type="ECO:0000313" key="3">
    <source>
        <dbReference type="EMBL" id="CCM65777.1"/>
    </source>
</evidence>
<dbReference type="EMBL" id="CANL01000078">
    <property type="protein sequence ID" value="CCM65777.1"/>
    <property type="molecule type" value="Genomic_DNA"/>
</dbReference>
<dbReference type="HAMAP" id="MF_00226_B">
    <property type="entry name" value="CinA_B"/>
    <property type="match status" value="1"/>
</dbReference>
<dbReference type="Pfam" id="PF02464">
    <property type="entry name" value="CinA"/>
    <property type="match status" value="1"/>
</dbReference>
<dbReference type="SMART" id="SM00852">
    <property type="entry name" value="MoCF_biosynth"/>
    <property type="match status" value="1"/>
</dbReference>
<dbReference type="Pfam" id="PF00994">
    <property type="entry name" value="MoCF_biosynth"/>
    <property type="match status" value="1"/>
</dbReference>
<dbReference type="NCBIfam" id="TIGR00199">
    <property type="entry name" value="PncC_domain"/>
    <property type="match status" value="1"/>
</dbReference>
<dbReference type="OrthoDB" id="1253990at2"/>
<comment type="caution">
    <text evidence="3">The sequence shown here is derived from an EMBL/GenBank/DDBJ whole genome shotgun (WGS) entry which is preliminary data.</text>
</comment>
<keyword evidence="4" id="KW-1185">Reference proteome</keyword>